<dbReference type="EMBL" id="FAOZ01000068">
    <property type="protein sequence ID" value="CUU61254.1"/>
    <property type="molecule type" value="Genomic_DNA"/>
</dbReference>
<protein>
    <submittedName>
        <fullName evidence="1">Uncharacterized protein</fullName>
    </submittedName>
</protein>
<evidence type="ECO:0000313" key="1">
    <source>
        <dbReference type="EMBL" id="CUU61254.1"/>
    </source>
</evidence>
<keyword evidence="2" id="KW-1185">Reference proteome</keyword>
<organism evidence="1 2">
    <name type="scientific">Parafrankia irregularis</name>
    <dbReference type="NCBI Taxonomy" id="795642"/>
    <lineage>
        <taxon>Bacteria</taxon>
        <taxon>Bacillati</taxon>
        <taxon>Actinomycetota</taxon>
        <taxon>Actinomycetes</taxon>
        <taxon>Frankiales</taxon>
        <taxon>Frankiaceae</taxon>
        <taxon>Parafrankia</taxon>
    </lineage>
</organism>
<name>A0A0S4R2X7_9ACTN</name>
<reference evidence="2" key="1">
    <citation type="submission" date="2015-11" db="EMBL/GenBank/DDBJ databases">
        <authorList>
            <person name="Varghese N."/>
        </authorList>
    </citation>
    <scope>NUCLEOTIDE SEQUENCE [LARGE SCALE GENOMIC DNA]</scope>
    <source>
        <strain evidence="2">DSM 45899</strain>
    </source>
</reference>
<dbReference type="RefSeq" id="WP_091287417.1">
    <property type="nucleotide sequence ID" value="NZ_FAOZ01000068.1"/>
</dbReference>
<sequence>MTDARASLGELAALSAGGGGVRESYEPTHYFPHRLWLPGISTTDGQARWGALGLGRTPAGAAKQLHDQLINLPKTQWIEAAQFDRGRNGPGRSDWPSRRIAWDGEHWGYAAEDGNCHDHWRCITTQGLRPTPHDSIGARGSSGS</sequence>
<evidence type="ECO:0000313" key="2">
    <source>
        <dbReference type="Proteomes" id="UP000198802"/>
    </source>
</evidence>
<accession>A0A0S4R2X7</accession>
<gene>
    <name evidence="1" type="ORF">Ga0074812_1687</name>
</gene>
<dbReference type="AlphaFoldDB" id="A0A0S4R2X7"/>
<dbReference type="Proteomes" id="UP000198802">
    <property type="component" value="Unassembled WGS sequence"/>
</dbReference>
<proteinExistence type="predicted"/>